<evidence type="ECO:0000313" key="2">
    <source>
        <dbReference type="Proteomes" id="UP000068167"/>
    </source>
</evidence>
<dbReference type="InterPro" id="IPR021799">
    <property type="entry name" value="PIN-like_prokaryotic"/>
</dbReference>
<dbReference type="AlphaFoldDB" id="A0A0K1RW57"/>
<name>A0A0K1RW57_9CHRO</name>
<protein>
    <submittedName>
        <fullName evidence="1">Uncharacterized protein</fullName>
    </submittedName>
</protein>
<gene>
    <name evidence="1" type="ORF">VL20_920</name>
</gene>
<reference evidence="1 2" key="1">
    <citation type="journal article" date="2016" name="Stand. Genomic Sci.">
        <title>Complete genome sequence and genomic characterization of Microcystis panniformis FACHB 1757 by third-generation sequencing.</title>
        <authorList>
            <person name="Zhang J.Y."/>
            <person name="Guan R."/>
            <person name="Zhang H.J."/>
            <person name="Li H."/>
            <person name="Xiao P."/>
            <person name="Yu G.L."/>
            <person name="Du L."/>
            <person name="Cao D.M."/>
            <person name="Zhu B.C."/>
            <person name="Li R.H."/>
            <person name="Lu Z.H."/>
        </authorList>
    </citation>
    <scope>NUCLEOTIDE SEQUENCE [LARGE SCALE GENOMIC DNA]</scope>
    <source>
        <strain evidence="1 2">FACHB-1757</strain>
    </source>
</reference>
<dbReference type="PATRIC" id="fig|1638788.3.peg.925"/>
<dbReference type="KEGG" id="mpk:VL20_920"/>
<proteinExistence type="predicted"/>
<organism evidence="1 2">
    <name type="scientific">Microcystis panniformis FACHB-1757</name>
    <dbReference type="NCBI Taxonomy" id="1638788"/>
    <lineage>
        <taxon>Bacteria</taxon>
        <taxon>Bacillati</taxon>
        <taxon>Cyanobacteriota</taxon>
        <taxon>Cyanophyceae</taxon>
        <taxon>Oscillatoriophycideae</taxon>
        <taxon>Chroococcales</taxon>
        <taxon>Microcystaceae</taxon>
        <taxon>Microcystis</taxon>
    </lineage>
</organism>
<accession>A0A0K1RW57</accession>
<sequence length="55" mass="6149">MINQLDLLNQLFNEVIIPWAVYQEIVIAGDNKPGGKRTQKCQLDSSSRSCIIISS</sequence>
<evidence type="ECO:0000313" key="1">
    <source>
        <dbReference type="EMBL" id="AKV66109.1"/>
    </source>
</evidence>
<dbReference type="Proteomes" id="UP000068167">
    <property type="component" value="Chromosome"/>
</dbReference>
<keyword evidence="2" id="KW-1185">Reference proteome</keyword>
<dbReference type="EMBL" id="CP011339">
    <property type="protein sequence ID" value="AKV66109.1"/>
    <property type="molecule type" value="Genomic_DNA"/>
</dbReference>
<dbReference type="Pfam" id="PF11848">
    <property type="entry name" value="DUF3368"/>
    <property type="match status" value="1"/>
</dbReference>